<name>A0A1J1I855_9DIPT</name>
<protein>
    <submittedName>
        <fullName evidence="1">CLUMA_CG009812, isoform A</fullName>
    </submittedName>
</protein>
<gene>
    <name evidence="1" type="ORF">CLUMA_CG009812</name>
</gene>
<sequence length="93" mass="11296">MAKDLKTLNNNLRLLQSYFHFYRQTSRERALKRFKRKYLHSESLRAELLNICCPHKGLQTNRQTNYINTELLRELRLPMNKLSKIQIYVQSKK</sequence>
<organism evidence="1 2">
    <name type="scientific">Clunio marinus</name>
    <dbReference type="NCBI Taxonomy" id="568069"/>
    <lineage>
        <taxon>Eukaryota</taxon>
        <taxon>Metazoa</taxon>
        <taxon>Ecdysozoa</taxon>
        <taxon>Arthropoda</taxon>
        <taxon>Hexapoda</taxon>
        <taxon>Insecta</taxon>
        <taxon>Pterygota</taxon>
        <taxon>Neoptera</taxon>
        <taxon>Endopterygota</taxon>
        <taxon>Diptera</taxon>
        <taxon>Nematocera</taxon>
        <taxon>Chironomoidea</taxon>
        <taxon>Chironomidae</taxon>
        <taxon>Clunio</taxon>
    </lineage>
</organism>
<evidence type="ECO:0000313" key="2">
    <source>
        <dbReference type="Proteomes" id="UP000183832"/>
    </source>
</evidence>
<evidence type="ECO:0000313" key="1">
    <source>
        <dbReference type="EMBL" id="CRK96395.1"/>
    </source>
</evidence>
<dbReference type="Proteomes" id="UP000183832">
    <property type="component" value="Unassembled WGS sequence"/>
</dbReference>
<keyword evidence="2" id="KW-1185">Reference proteome</keyword>
<reference evidence="1 2" key="1">
    <citation type="submission" date="2015-04" db="EMBL/GenBank/DDBJ databases">
        <authorList>
            <person name="Syromyatnikov M.Y."/>
            <person name="Popov V.N."/>
        </authorList>
    </citation>
    <scope>NUCLEOTIDE SEQUENCE [LARGE SCALE GENOMIC DNA]</scope>
</reference>
<dbReference type="EMBL" id="CVRI01000043">
    <property type="protein sequence ID" value="CRK96395.1"/>
    <property type="molecule type" value="Genomic_DNA"/>
</dbReference>
<accession>A0A1J1I855</accession>
<proteinExistence type="predicted"/>
<dbReference type="AlphaFoldDB" id="A0A1J1I855"/>